<evidence type="ECO:0000313" key="1">
    <source>
        <dbReference type="EMBL" id="PRQ71578.1"/>
    </source>
</evidence>
<evidence type="ECO:0000313" key="2">
    <source>
        <dbReference type="Proteomes" id="UP000239560"/>
    </source>
</evidence>
<reference evidence="1 2" key="1">
    <citation type="journal article" date="2018" name="Elife">
        <title>Functional genomics of lipid metabolism in the oleaginous yeast Rhodosporidium toruloides.</title>
        <authorList>
            <person name="Coradetti S.T."/>
            <person name="Pinel D."/>
            <person name="Geiselman G."/>
            <person name="Ito M."/>
            <person name="Mondo S."/>
            <person name="Reilly M.C."/>
            <person name="Cheng Y.F."/>
            <person name="Bauer S."/>
            <person name="Grigoriev I."/>
            <person name="Gladden J.M."/>
            <person name="Simmons B.A."/>
            <person name="Brem R."/>
            <person name="Arkin A.P."/>
            <person name="Skerker J.M."/>
        </authorList>
    </citation>
    <scope>NUCLEOTIDE SEQUENCE [LARGE SCALE GENOMIC DNA]</scope>
    <source>
        <strain evidence="1 2">NBRC 0880</strain>
    </source>
</reference>
<dbReference type="EMBL" id="LCTV02000012">
    <property type="protein sequence ID" value="PRQ71578.1"/>
    <property type="molecule type" value="Genomic_DNA"/>
</dbReference>
<sequence length="69" mass="7082">MSASEADEDERCGRCEPLPSICRGKGTARCGGCISARAGSPSDARLLLACGALPTTKLFRARGEVARAG</sequence>
<dbReference type="AlphaFoldDB" id="A0A2T0A0M5"/>
<gene>
    <name evidence="1" type="ORF">AAT19DRAFT_10436</name>
</gene>
<dbReference type="Proteomes" id="UP000239560">
    <property type="component" value="Unassembled WGS sequence"/>
</dbReference>
<accession>A0A2T0A0M5</accession>
<organism evidence="1 2">
    <name type="scientific">Rhodotorula toruloides</name>
    <name type="common">Yeast</name>
    <name type="synonym">Rhodosporidium toruloides</name>
    <dbReference type="NCBI Taxonomy" id="5286"/>
    <lineage>
        <taxon>Eukaryota</taxon>
        <taxon>Fungi</taxon>
        <taxon>Dikarya</taxon>
        <taxon>Basidiomycota</taxon>
        <taxon>Pucciniomycotina</taxon>
        <taxon>Microbotryomycetes</taxon>
        <taxon>Sporidiobolales</taxon>
        <taxon>Sporidiobolaceae</taxon>
        <taxon>Rhodotorula</taxon>
    </lineage>
</organism>
<proteinExistence type="predicted"/>
<name>A0A2T0A0M5_RHOTO</name>
<comment type="caution">
    <text evidence="1">The sequence shown here is derived from an EMBL/GenBank/DDBJ whole genome shotgun (WGS) entry which is preliminary data.</text>
</comment>
<protein>
    <submittedName>
        <fullName evidence="1">Uncharacterized protein</fullName>
    </submittedName>
</protein>